<evidence type="ECO:0000313" key="2">
    <source>
        <dbReference type="Proteomes" id="UP001279734"/>
    </source>
</evidence>
<evidence type="ECO:0000313" key="1">
    <source>
        <dbReference type="EMBL" id="GMH17224.1"/>
    </source>
</evidence>
<keyword evidence="2" id="KW-1185">Reference proteome</keyword>
<accession>A0AAD3SV28</accession>
<dbReference type="EMBL" id="BSYO01000017">
    <property type="protein sequence ID" value="GMH17224.1"/>
    <property type="molecule type" value="Genomic_DNA"/>
</dbReference>
<sequence>MGNAETACMEQDSFCVLNFEALLVSVLAVRLIGEREQKSKDIKYQDPAGRLKSQKTFAPCTQFVTIDLICIASVLDQLESQDRQLLLDVKLLGYLSSPCP</sequence>
<comment type="caution">
    <text evidence="1">The sequence shown here is derived from an EMBL/GenBank/DDBJ whole genome shotgun (WGS) entry which is preliminary data.</text>
</comment>
<reference evidence="1" key="1">
    <citation type="submission" date="2023-05" db="EMBL/GenBank/DDBJ databases">
        <title>Nepenthes gracilis genome sequencing.</title>
        <authorList>
            <person name="Fukushima K."/>
        </authorList>
    </citation>
    <scope>NUCLEOTIDE SEQUENCE</scope>
    <source>
        <strain evidence="1">SING2019-196</strain>
    </source>
</reference>
<dbReference type="Proteomes" id="UP001279734">
    <property type="component" value="Unassembled WGS sequence"/>
</dbReference>
<proteinExistence type="predicted"/>
<organism evidence="1 2">
    <name type="scientific">Nepenthes gracilis</name>
    <name type="common">Slender pitcher plant</name>
    <dbReference type="NCBI Taxonomy" id="150966"/>
    <lineage>
        <taxon>Eukaryota</taxon>
        <taxon>Viridiplantae</taxon>
        <taxon>Streptophyta</taxon>
        <taxon>Embryophyta</taxon>
        <taxon>Tracheophyta</taxon>
        <taxon>Spermatophyta</taxon>
        <taxon>Magnoliopsida</taxon>
        <taxon>eudicotyledons</taxon>
        <taxon>Gunneridae</taxon>
        <taxon>Pentapetalae</taxon>
        <taxon>Caryophyllales</taxon>
        <taxon>Nepenthaceae</taxon>
        <taxon>Nepenthes</taxon>
    </lineage>
</organism>
<dbReference type="AlphaFoldDB" id="A0AAD3SV28"/>
<gene>
    <name evidence="1" type="ORF">Nepgr_019065</name>
</gene>
<protein>
    <submittedName>
        <fullName evidence="1">Uncharacterized protein</fullName>
    </submittedName>
</protein>
<name>A0AAD3SV28_NEPGR</name>